<feature type="transmembrane region" description="Helical" evidence="7">
    <location>
        <begin position="250"/>
        <end position="270"/>
    </location>
</feature>
<dbReference type="Gene3D" id="1.10.287.1260">
    <property type="match status" value="1"/>
</dbReference>
<dbReference type="InterPro" id="IPR010920">
    <property type="entry name" value="LSM_dom_sf"/>
</dbReference>
<dbReference type="Gene3D" id="2.30.30.60">
    <property type="match status" value="1"/>
</dbReference>
<dbReference type="InterPro" id="IPR049278">
    <property type="entry name" value="MS_channel_C"/>
</dbReference>
<organism evidence="11 12">
    <name type="scientific">Floridaenema evergladense BLCC-F167</name>
    <dbReference type="NCBI Taxonomy" id="3153639"/>
    <lineage>
        <taxon>Bacteria</taxon>
        <taxon>Bacillati</taxon>
        <taxon>Cyanobacteriota</taxon>
        <taxon>Cyanophyceae</taxon>
        <taxon>Oscillatoriophycideae</taxon>
        <taxon>Aerosakkonematales</taxon>
        <taxon>Aerosakkonemataceae</taxon>
        <taxon>Floridanema</taxon>
        <taxon>Floridanema evergladense</taxon>
    </lineage>
</organism>
<accession>A0ABV4WS25</accession>
<gene>
    <name evidence="11" type="ORF">ACE1CA_25645</name>
</gene>
<dbReference type="PANTHER" id="PTHR30347:SF1">
    <property type="entry name" value="MECHANOSENSITIVE CHANNEL MSCK"/>
    <property type="match status" value="1"/>
</dbReference>
<evidence type="ECO:0000256" key="4">
    <source>
        <dbReference type="ARBA" id="ARBA00022692"/>
    </source>
</evidence>
<comment type="similarity">
    <text evidence="2">Belongs to the MscS (TC 1.A.23) family.</text>
</comment>
<sequence>MSWLIEFNLRKMKSLKIITLSFILGCVLSVMPVFAQQNSTAPVTLDGRQLFKLSQLNEFDAELRANNANQILNQAVESGNPAQVKVEKINNFPVIRVNGTNLVTVTDKDVPVGVTKDEQAERWQNILQAAINQAQKERTPEYTRYAALVSLGSILLAVFLTLLLGWLWKFWLIPLFPAPERVRETAAPPKVHLLANLVLRLLQIGVWLYSLVYIANLFPKTRVWGQKLSNIITYTLAEPIVNLGSNSFSVIQIAILIGLFLCLLSLTKVVRNLLRSRVLHFTGMNQGDQETIATIANYILVCFGTIFLLQIWGLDLGSLTIFAGVLGVGIGLGLQGIAREFVSGLVIIFERPIQVGDFINVGEFMGTVERISVRSTEILTLERLSIIVPNSHFLEKEVINWSHGSPVALVKLPVRIAYNSDLKKVRQALLDAAKDHPEVVSEPPPNVLFKSYGENYLNLDLIVWITEPRKQILIKSDIYFRIDEIFRERNIEIPYPQQELHFRSGNFPVELSPELEASLTKLFNNKVNSSNEDGKI</sequence>
<feature type="transmembrane region" description="Helical" evidence="7">
    <location>
        <begin position="291"/>
        <end position="313"/>
    </location>
</feature>
<dbReference type="Pfam" id="PF21082">
    <property type="entry name" value="MS_channel_3rd"/>
    <property type="match status" value="1"/>
</dbReference>
<dbReference type="RefSeq" id="WP_413280237.1">
    <property type="nucleotide sequence ID" value="NZ_JBHFNT010000227.1"/>
</dbReference>
<dbReference type="InterPro" id="IPR011014">
    <property type="entry name" value="MscS_channel_TM-2"/>
</dbReference>
<name>A0ABV4WS25_9CYAN</name>
<evidence type="ECO:0000259" key="10">
    <source>
        <dbReference type="Pfam" id="PF21082"/>
    </source>
</evidence>
<dbReference type="Pfam" id="PF00924">
    <property type="entry name" value="MS_channel_2nd"/>
    <property type="match status" value="1"/>
</dbReference>
<evidence type="ECO:0000313" key="12">
    <source>
        <dbReference type="Proteomes" id="UP001576780"/>
    </source>
</evidence>
<keyword evidence="8" id="KW-0732">Signal</keyword>
<keyword evidence="12" id="KW-1185">Reference proteome</keyword>
<keyword evidence="3" id="KW-1003">Cell membrane</keyword>
<evidence type="ECO:0000256" key="7">
    <source>
        <dbReference type="SAM" id="Phobius"/>
    </source>
</evidence>
<keyword evidence="5 7" id="KW-1133">Transmembrane helix</keyword>
<feature type="transmembrane region" description="Helical" evidence="7">
    <location>
        <begin position="145"/>
        <end position="172"/>
    </location>
</feature>
<keyword evidence="6 7" id="KW-0472">Membrane</keyword>
<dbReference type="EMBL" id="JBHFNT010000227">
    <property type="protein sequence ID" value="MFB2837899.1"/>
    <property type="molecule type" value="Genomic_DNA"/>
</dbReference>
<dbReference type="PANTHER" id="PTHR30347">
    <property type="entry name" value="POTASSIUM CHANNEL RELATED"/>
    <property type="match status" value="1"/>
</dbReference>
<feature type="chain" id="PRO_5046083405" evidence="8">
    <location>
        <begin position="36"/>
        <end position="536"/>
    </location>
</feature>
<protein>
    <submittedName>
        <fullName evidence="11">Mechanosensitive ion channel family protein</fullName>
    </submittedName>
</protein>
<evidence type="ECO:0000313" key="11">
    <source>
        <dbReference type="EMBL" id="MFB2837899.1"/>
    </source>
</evidence>
<comment type="subcellular location">
    <subcellularLocation>
        <location evidence="1">Cell membrane</location>
        <topology evidence="1">Multi-pass membrane protein</topology>
    </subcellularLocation>
</comment>
<dbReference type="SUPFAM" id="SSF82689">
    <property type="entry name" value="Mechanosensitive channel protein MscS (YggB), C-terminal domain"/>
    <property type="match status" value="1"/>
</dbReference>
<comment type="caution">
    <text evidence="11">The sequence shown here is derived from an EMBL/GenBank/DDBJ whole genome shotgun (WGS) entry which is preliminary data.</text>
</comment>
<evidence type="ECO:0000256" key="2">
    <source>
        <dbReference type="ARBA" id="ARBA00008017"/>
    </source>
</evidence>
<reference evidence="11 12" key="1">
    <citation type="submission" date="2024-09" db="EMBL/GenBank/DDBJ databases">
        <title>Floridaenema gen nov. (Aerosakkonemataceae, Aerosakkonematales ord. nov., Cyanobacteria) from benthic tropical and subtropical fresh waters, with the description of four new species.</title>
        <authorList>
            <person name="Moretto J.A."/>
            <person name="Berthold D.E."/>
            <person name="Lefler F.W."/>
            <person name="Huang I.-S."/>
            <person name="Laughinghouse H. IV."/>
        </authorList>
    </citation>
    <scope>NUCLEOTIDE SEQUENCE [LARGE SCALE GENOMIC DNA]</scope>
    <source>
        <strain evidence="11 12">BLCC-F167</strain>
    </source>
</reference>
<feature type="domain" description="Mechanosensitive ion channel MscS" evidence="9">
    <location>
        <begin position="337"/>
        <end position="403"/>
    </location>
</feature>
<feature type="transmembrane region" description="Helical" evidence="7">
    <location>
        <begin position="319"/>
        <end position="338"/>
    </location>
</feature>
<dbReference type="InterPro" id="IPR006685">
    <property type="entry name" value="MscS_channel_2nd"/>
</dbReference>
<dbReference type="Proteomes" id="UP001576780">
    <property type="component" value="Unassembled WGS sequence"/>
</dbReference>
<keyword evidence="4 7" id="KW-0812">Transmembrane</keyword>
<dbReference type="SUPFAM" id="SSF82861">
    <property type="entry name" value="Mechanosensitive channel protein MscS (YggB), transmembrane region"/>
    <property type="match status" value="1"/>
</dbReference>
<feature type="transmembrane region" description="Helical" evidence="7">
    <location>
        <begin position="193"/>
        <end position="215"/>
    </location>
</feature>
<dbReference type="SUPFAM" id="SSF50182">
    <property type="entry name" value="Sm-like ribonucleoproteins"/>
    <property type="match status" value="1"/>
</dbReference>
<dbReference type="InterPro" id="IPR023408">
    <property type="entry name" value="MscS_beta-dom_sf"/>
</dbReference>
<evidence type="ECO:0000256" key="5">
    <source>
        <dbReference type="ARBA" id="ARBA00022989"/>
    </source>
</evidence>
<dbReference type="InterPro" id="IPR052702">
    <property type="entry name" value="MscS-like_channel"/>
</dbReference>
<evidence type="ECO:0000256" key="3">
    <source>
        <dbReference type="ARBA" id="ARBA00022475"/>
    </source>
</evidence>
<feature type="domain" description="Mechanosensitive ion channel MscS C-terminal" evidence="10">
    <location>
        <begin position="410"/>
        <end position="493"/>
    </location>
</feature>
<feature type="signal peptide" evidence="8">
    <location>
        <begin position="1"/>
        <end position="35"/>
    </location>
</feature>
<proteinExistence type="inferred from homology"/>
<evidence type="ECO:0000256" key="6">
    <source>
        <dbReference type="ARBA" id="ARBA00023136"/>
    </source>
</evidence>
<dbReference type="Gene3D" id="3.30.70.100">
    <property type="match status" value="1"/>
</dbReference>
<evidence type="ECO:0000256" key="1">
    <source>
        <dbReference type="ARBA" id="ARBA00004651"/>
    </source>
</evidence>
<evidence type="ECO:0000256" key="8">
    <source>
        <dbReference type="SAM" id="SignalP"/>
    </source>
</evidence>
<evidence type="ECO:0000259" key="9">
    <source>
        <dbReference type="Pfam" id="PF00924"/>
    </source>
</evidence>
<dbReference type="InterPro" id="IPR011066">
    <property type="entry name" value="MscS_channel_C_sf"/>
</dbReference>